<dbReference type="PANTHER" id="PTHR45816:SF4">
    <property type="entry name" value="RYR_IP3R HOMOLOGY ASSOCIATED DOMAIN-CONTAINING PROTEIN"/>
    <property type="match status" value="1"/>
</dbReference>
<accession>A0ABY7G4N8</accession>
<gene>
    <name evidence="1" type="ORF">MAR_011965</name>
</gene>
<name>A0ABY7G4N8_MYAAR</name>
<evidence type="ECO:0000313" key="1">
    <source>
        <dbReference type="EMBL" id="WAR26261.1"/>
    </source>
</evidence>
<dbReference type="SUPFAM" id="SSF100909">
    <property type="entry name" value="IP3 receptor type 1 binding core, domain 2"/>
    <property type="match status" value="1"/>
</dbReference>
<organism evidence="1 2">
    <name type="scientific">Mya arenaria</name>
    <name type="common">Soft-shell clam</name>
    <dbReference type="NCBI Taxonomy" id="6604"/>
    <lineage>
        <taxon>Eukaryota</taxon>
        <taxon>Metazoa</taxon>
        <taxon>Spiralia</taxon>
        <taxon>Lophotrochozoa</taxon>
        <taxon>Mollusca</taxon>
        <taxon>Bivalvia</taxon>
        <taxon>Autobranchia</taxon>
        <taxon>Heteroconchia</taxon>
        <taxon>Euheterodonta</taxon>
        <taxon>Imparidentia</taxon>
        <taxon>Neoheterodontei</taxon>
        <taxon>Myida</taxon>
        <taxon>Myoidea</taxon>
        <taxon>Myidae</taxon>
        <taxon>Mya</taxon>
    </lineage>
</organism>
<dbReference type="InterPro" id="IPR035910">
    <property type="entry name" value="RyR/IP3R_RIH_dom_sf"/>
</dbReference>
<dbReference type="EMBL" id="CP111025">
    <property type="protein sequence ID" value="WAR26261.1"/>
    <property type="molecule type" value="Genomic_DNA"/>
</dbReference>
<protein>
    <submittedName>
        <fullName evidence="1">ITPR1-like protein</fullName>
    </submittedName>
</protein>
<reference evidence="1" key="1">
    <citation type="submission" date="2022-11" db="EMBL/GenBank/DDBJ databases">
        <title>Centuries of genome instability and evolution in soft-shell clam transmissible cancer (bioRxiv).</title>
        <authorList>
            <person name="Hart S.F.M."/>
            <person name="Yonemitsu M.A."/>
            <person name="Giersch R.M."/>
            <person name="Beal B.F."/>
            <person name="Arriagada G."/>
            <person name="Davis B.W."/>
            <person name="Ostrander E.A."/>
            <person name="Goff S.P."/>
            <person name="Metzger M.J."/>
        </authorList>
    </citation>
    <scope>NUCLEOTIDE SEQUENCE</scope>
    <source>
        <strain evidence="1">MELC-2E11</strain>
        <tissue evidence="1">Siphon/mantle</tissue>
    </source>
</reference>
<dbReference type="PANTHER" id="PTHR45816">
    <property type="entry name" value="MIR DOMAIN-CONTAINING PROTEIN"/>
    <property type="match status" value="1"/>
</dbReference>
<proteinExistence type="predicted"/>
<keyword evidence="2" id="KW-1185">Reference proteome</keyword>
<sequence>MHVDCEPQETVKPVKYARLWKEIPAQISIDEYRVKADFQETIQFVENYLENVSTEGSFADREQNKLTFEVVNLARQLIYFGFYMFRDLLRLTKTLLTILDCVPEHLAHMTGRLPSPSDEAAASDVLTHKRRLEETDNIVMDTKLKIIEILKFIIAETAELDLDDEGGKMFLRVLLNLVMHNYPTLVSGALQLLFRHFSQRQEVLQAFKQVQLLVTDSDVENYKQIKADLDELRNLVEKSELWVYKEKKSDKSQKKKKSGSTAEILTRLTRLCVEPGKMEAKKHEQRLLRNMSAYSVHSDVRMMELMKLAHEFLQAFCMENQQNQGLLHQSLDLFLTAGDNVGLANEITDNVIQHFVRAIETNGRHVQYLKFLQTVVKTGDQYIRKTQDMVMAELVNVGEEVLLFYNDRGSFQNLVSKMQSEEMRNDENSVLNYHINLVQLLALCTEGKNVYTEIKCHSLLPLDDIVRVVTHNDCIPEVKTAYINFLNHCYIDTEVSNAPNDRRHADIALENYVTITVMNMNDFNAKKRAIAIPSDLDTQVVTMFEKSAMIKNKVAKWQFGITKKRESISAATRHGENRNIIEGLQPDLLFPSGTEERKKCESGGFISRLIRHTEKLLEEKQDKLCIQVLGTLKKMMKVENEYGEK</sequence>
<feature type="non-terminal residue" evidence="1">
    <location>
        <position position="1"/>
    </location>
</feature>
<dbReference type="Proteomes" id="UP001164746">
    <property type="component" value="Chromosome 14"/>
</dbReference>
<dbReference type="InterPro" id="IPR015925">
    <property type="entry name" value="Ryanodine_IP3_receptor"/>
</dbReference>
<evidence type="ECO:0000313" key="2">
    <source>
        <dbReference type="Proteomes" id="UP001164746"/>
    </source>
</evidence>